<name>A0A9P9BLD9_9PEZI</name>
<keyword evidence="5" id="KW-1185">Reference proteome</keyword>
<dbReference type="OrthoDB" id="194358at2759"/>
<comment type="caution">
    <text evidence="4">The sequence shown here is derived from an EMBL/GenBank/DDBJ whole genome shotgun (WGS) entry which is preliminary data.</text>
</comment>
<dbReference type="GeneID" id="70188893"/>
<dbReference type="Pfam" id="PF06985">
    <property type="entry name" value="HET"/>
    <property type="match status" value="1"/>
</dbReference>
<sequence length="644" mass="72467">MRLLHTKDYHFEEKNASEVQYAILSHTWGPEEILFEDVARSEGSSLWESKQGAAKVRASCAFALAEGFEYIWIDTCCIDKSNSVELSEAINSMYECYQLADVCYAYLADVQRRSDLASSRWFTRGWTLQELIAPPMVKFLNSSWALLGTRGLLASQVEKITSLPKTLLTDRKGYVDWIAAERVLQTTSIANRMSWAAKRVTTRREDLAYCLMGIFGVNMPLIYGEGGAKAFTRLQEQIMRQSGDQSILAHGSRFLLAKDPQLFIGGISIINQYRQSAINMAGNELVLDVTLIPCTTNYTESGGTCLAVLNCTFHDPGYFDRLALVVQCVDEEQRRYRVLRGRSKWIVELSPRHPLPRGPSTELSDGWGGCQVLSMDMAGAYTARISLEIYDYERHDYSIHGSMVVQLQVVPSLQDRYEVVSSLPAMTGNYILAKCESNKDEAAHITGSDEDRQWLGTILLSKRAIITRASVGVDPDDRIVLLWGRFKERNTSGGLPSKPWCQLARAASIQKYADDMIFVDHARLKPEDRIEKPPWFSKSTDVFEQLEELPYDPSFMLWYEAAQRSKPIISHFLQALEPALMDAASEAQGTSSLKIGNDFEMVASIEPTTYLGSTVYTLQLKEQPVQTDGEAETNDCQLKDQEQP</sequence>
<dbReference type="InterPro" id="IPR058525">
    <property type="entry name" value="DUF8212"/>
</dbReference>
<dbReference type="InterPro" id="IPR010730">
    <property type="entry name" value="HET"/>
</dbReference>
<organism evidence="4 5">
    <name type="scientific">Microdochium trichocladiopsis</name>
    <dbReference type="NCBI Taxonomy" id="1682393"/>
    <lineage>
        <taxon>Eukaryota</taxon>
        <taxon>Fungi</taxon>
        <taxon>Dikarya</taxon>
        <taxon>Ascomycota</taxon>
        <taxon>Pezizomycotina</taxon>
        <taxon>Sordariomycetes</taxon>
        <taxon>Xylariomycetidae</taxon>
        <taxon>Xylariales</taxon>
        <taxon>Microdochiaceae</taxon>
        <taxon>Microdochium</taxon>
    </lineage>
</organism>
<evidence type="ECO:0000259" key="3">
    <source>
        <dbReference type="Pfam" id="PF26640"/>
    </source>
</evidence>
<dbReference type="Pfam" id="PF26640">
    <property type="entry name" value="DUF8212"/>
    <property type="match status" value="1"/>
</dbReference>
<dbReference type="EMBL" id="JAGTJQ010000009">
    <property type="protein sequence ID" value="KAH7024822.1"/>
    <property type="molecule type" value="Genomic_DNA"/>
</dbReference>
<gene>
    <name evidence="4" type="ORF">B0I36DRAFT_366731</name>
</gene>
<evidence type="ECO:0000313" key="4">
    <source>
        <dbReference type="EMBL" id="KAH7024822.1"/>
    </source>
</evidence>
<dbReference type="Proteomes" id="UP000756346">
    <property type="component" value="Unassembled WGS sequence"/>
</dbReference>
<proteinExistence type="predicted"/>
<accession>A0A9P9BLD9</accession>
<dbReference type="PANTHER" id="PTHR10622:SF10">
    <property type="entry name" value="HET DOMAIN-CONTAINING PROTEIN"/>
    <property type="match status" value="1"/>
</dbReference>
<feature type="domain" description="Heterokaryon incompatibility" evidence="2">
    <location>
        <begin position="21"/>
        <end position="112"/>
    </location>
</feature>
<dbReference type="RefSeq" id="XP_046008370.1">
    <property type="nucleotide sequence ID" value="XM_046159347.1"/>
</dbReference>
<dbReference type="PANTHER" id="PTHR10622">
    <property type="entry name" value="HET DOMAIN-CONTAINING PROTEIN"/>
    <property type="match status" value="1"/>
</dbReference>
<evidence type="ECO:0000313" key="5">
    <source>
        <dbReference type="Proteomes" id="UP000756346"/>
    </source>
</evidence>
<dbReference type="AlphaFoldDB" id="A0A9P9BLD9"/>
<feature type="domain" description="DUF8212" evidence="3">
    <location>
        <begin position="229"/>
        <end position="259"/>
    </location>
</feature>
<evidence type="ECO:0000259" key="2">
    <source>
        <dbReference type="Pfam" id="PF06985"/>
    </source>
</evidence>
<feature type="region of interest" description="Disordered" evidence="1">
    <location>
        <begin position="624"/>
        <end position="644"/>
    </location>
</feature>
<protein>
    <submittedName>
        <fullName evidence="4">Heterokaryon incompatibility protein-domain-containing protein</fullName>
    </submittedName>
</protein>
<evidence type="ECO:0000256" key="1">
    <source>
        <dbReference type="SAM" id="MobiDB-lite"/>
    </source>
</evidence>
<reference evidence="4" key="1">
    <citation type="journal article" date="2021" name="Nat. Commun.">
        <title>Genetic determinants of endophytism in the Arabidopsis root mycobiome.</title>
        <authorList>
            <person name="Mesny F."/>
            <person name="Miyauchi S."/>
            <person name="Thiergart T."/>
            <person name="Pickel B."/>
            <person name="Atanasova L."/>
            <person name="Karlsson M."/>
            <person name="Huettel B."/>
            <person name="Barry K.W."/>
            <person name="Haridas S."/>
            <person name="Chen C."/>
            <person name="Bauer D."/>
            <person name="Andreopoulos W."/>
            <person name="Pangilinan J."/>
            <person name="LaButti K."/>
            <person name="Riley R."/>
            <person name="Lipzen A."/>
            <person name="Clum A."/>
            <person name="Drula E."/>
            <person name="Henrissat B."/>
            <person name="Kohler A."/>
            <person name="Grigoriev I.V."/>
            <person name="Martin F.M."/>
            <person name="Hacquard S."/>
        </authorList>
    </citation>
    <scope>NUCLEOTIDE SEQUENCE</scope>
    <source>
        <strain evidence="4">MPI-CAGE-CH-0230</strain>
    </source>
</reference>